<name>A0A395IUL8_9HELO</name>
<protein>
    <submittedName>
        <fullName evidence="2">Uncharacterized protein</fullName>
    </submittedName>
</protein>
<feature type="compositionally biased region" description="Polar residues" evidence="1">
    <location>
        <begin position="17"/>
        <end position="26"/>
    </location>
</feature>
<dbReference type="EMBL" id="QKRW01000019">
    <property type="protein sequence ID" value="RAL63358.1"/>
    <property type="molecule type" value="Genomic_DNA"/>
</dbReference>
<accession>A0A395IUL8</accession>
<proteinExistence type="predicted"/>
<keyword evidence="3" id="KW-1185">Reference proteome</keyword>
<evidence type="ECO:0000256" key="1">
    <source>
        <dbReference type="SAM" id="MobiDB-lite"/>
    </source>
</evidence>
<organism evidence="2 3">
    <name type="scientific">Monilinia fructigena</name>
    <dbReference type="NCBI Taxonomy" id="38457"/>
    <lineage>
        <taxon>Eukaryota</taxon>
        <taxon>Fungi</taxon>
        <taxon>Dikarya</taxon>
        <taxon>Ascomycota</taxon>
        <taxon>Pezizomycotina</taxon>
        <taxon>Leotiomycetes</taxon>
        <taxon>Helotiales</taxon>
        <taxon>Sclerotiniaceae</taxon>
        <taxon>Monilinia</taxon>
    </lineage>
</organism>
<evidence type="ECO:0000313" key="2">
    <source>
        <dbReference type="EMBL" id="RAL63358.1"/>
    </source>
</evidence>
<dbReference type="OrthoDB" id="2351940at2759"/>
<evidence type="ECO:0000313" key="3">
    <source>
        <dbReference type="Proteomes" id="UP000249056"/>
    </source>
</evidence>
<reference evidence="2 3" key="1">
    <citation type="submission" date="2018-06" db="EMBL/GenBank/DDBJ databases">
        <title>Genome Sequence of the Brown Rot Fungal Pathogen Monilinia fructigena.</title>
        <authorList>
            <person name="Landi L."/>
            <person name="De Miccolis Angelini R.M."/>
            <person name="Pollastro S."/>
            <person name="Abate D."/>
            <person name="Faretra F."/>
            <person name="Romanazzi G."/>
        </authorList>
    </citation>
    <scope>NUCLEOTIDE SEQUENCE [LARGE SCALE GENOMIC DNA]</scope>
    <source>
        <strain evidence="2 3">Mfrg269</strain>
    </source>
</reference>
<sequence>MSRRLFSMSGNFDDPTSHSTSQSPFQTAEQLVQDILQNGPDSNAQISPSGELYRAIERYTQERRAERPIPSYYSPETIRSMSSSERRVERNRIIDRNRVIERHRNRRRMTLARQQNDGTQTHNKIQPDLARHRRVVEDLSPHKGYTAPVQEGMVFVSGTSNDLLTRTAQYQIHMTTAQARAGRLVALGAQDPECDLNTPYVPPTAQIPSDFTNITSPYQVTMECSSDFFR</sequence>
<dbReference type="Proteomes" id="UP000249056">
    <property type="component" value="Unassembled WGS sequence"/>
</dbReference>
<comment type="caution">
    <text evidence="2">The sequence shown here is derived from an EMBL/GenBank/DDBJ whole genome shotgun (WGS) entry which is preliminary data.</text>
</comment>
<dbReference type="AlphaFoldDB" id="A0A395IUL8"/>
<feature type="region of interest" description="Disordered" evidence="1">
    <location>
        <begin position="1"/>
        <end position="26"/>
    </location>
</feature>
<gene>
    <name evidence="2" type="ORF">DID88_003782</name>
</gene>